<dbReference type="Pfam" id="PF00175">
    <property type="entry name" value="NAD_binding_1"/>
    <property type="match status" value="1"/>
</dbReference>
<dbReference type="InterPro" id="IPR017938">
    <property type="entry name" value="Riboflavin_synthase-like_b-brl"/>
</dbReference>
<dbReference type="SUPFAM" id="SSF63380">
    <property type="entry name" value="Riboflavin synthase domain-like"/>
    <property type="match status" value="1"/>
</dbReference>
<dbReference type="SUPFAM" id="SSF52343">
    <property type="entry name" value="Ferredoxin reductase-like, C-terminal NADP-linked domain"/>
    <property type="match status" value="1"/>
</dbReference>
<feature type="binding site" evidence="10">
    <location>
        <position position="247"/>
    </location>
    <ligand>
        <name>[2Fe-2S] cluster</name>
        <dbReference type="ChEBI" id="CHEBI:190135"/>
    </ligand>
</feature>
<sequence length="273" mass="31162">MKNIYQSKTAIIKNIKTQTKEVKLFTLQFKKKKDQKDFFFTPGQFIEVGILGFGEAPFAICSSNVNVDFFQICVRKAGQLTIKLHSLKINDEIQIRGPYGNGFPKIENSTTNLLLIGGGIGLVPLRSIIKTIQDQKQNIKNKIILFYGVKDYNELLFKDEYKQWEKFLDLHIVLNKPDLKWKGDIGLITVLFDNVKLANGYLSLQAFLCGPPIMYKFVVQKLKELNIPDENIFLSLERRMHCGVGICQHCAIGSRYVCKNGPVFNYAEIKNSL</sequence>
<dbReference type="Gene3D" id="2.40.30.10">
    <property type="entry name" value="Translation factors"/>
    <property type="match status" value="1"/>
</dbReference>
<dbReference type="GO" id="GO:0016491">
    <property type="term" value="F:oxidoreductase activity"/>
    <property type="evidence" value="ECO:0007669"/>
    <property type="project" value="InterPro"/>
</dbReference>
<keyword evidence="7 10" id="KW-0408">Iron</keyword>
<dbReference type="PRINTS" id="PR00371">
    <property type="entry name" value="FPNCR"/>
</dbReference>
<dbReference type="Gene3D" id="3.40.50.80">
    <property type="entry name" value="Nucleotide-binding domain of ferredoxin-NADP reductase (FNR) module"/>
    <property type="match status" value="1"/>
</dbReference>
<dbReference type="InterPro" id="IPR019480">
    <property type="entry name" value="Dihydroorotate_DH_Fe-S-bd"/>
</dbReference>
<dbReference type="GO" id="GO:0051537">
    <property type="term" value="F:2 iron, 2 sulfur cluster binding"/>
    <property type="evidence" value="ECO:0007669"/>
    <property type="project" value="UniProtKB-KW"/>
</dbReference>
<dbReference type="InterPro" id="IPR017927">
    <property type="entry name" value="FAD-bd_FR_type"/>
</dbReference>
<evidence type="ECO:0000256" key="8">
    <source>
        <dbReference type="ARBA" id="ARBA00023014"/>
    </source>
</evidence>
<comment type="cofactor">
    <cofactor evidence="9">
        <name>[2Fe-2S] cluster</name>
        <dbReference type="ChEBI" id="CHEBI:190135"/>
    </cofactor>
</comment>
<evidence type="ECO:0000256" key="7">
    <source>
        <dbReference type="ARBA" id="ARBA00023004"/>
    </source>
</evidence>
<keyword evidence="6" id="KW-0249">Electron transport</keyword>
<dbReference type="AlphaFoldDB" id="A0A2N1UPD6"/>
<dbReference type="Pfam" id="PF00970">
    <property type="entry name" value="FAD_binding_6"/>
    <property type="match status" value="1"/>
</dbReference>
<dbReference type="PRINTS" id="PR00410">
    <property type="entry name" value="PHEHYDRXLASE"/>
</dbReference>
<dbReference type="InterPro" id="IPR008333">
    <property type="entry name" value="Cbr1-like_FAD-bd_dom"/>
</dbReference>
<name>A0A2N1UPD6_9BACT</name>
<proteinExistence type="predicted"/>
<dbReference type="PANTHER" id="PTHR43513">
    <property type="entry name" value="DIHYDROOROTATE DEHYDROGENASE B (NAD(+)), ELECTRON TRANSFER SUBUNIT"/>
    <property type="match status" value="1"/>
</dbReference>
<dbReference type="GO" id="GO:0050660">
    <property type="term" value="F:flavin adenine dinucleotide binding"/>
    <property type="evidence" value="ECO:0007669"/>
    <property type="project" value="InterPro"/>
</dbReference>
<keyword evidence="8 10" id="KW-0411">Iron-sulfur</keyword>
<dbReference type="PANTHER" id="PTHR43513:SF1">
    <property type="entry name" value="ANAEROBIC SULFITE REDUCTASE SUBUNIT B"/>
    <property type="match status" value="1"/>
</dbReference>
<keyword evidence="3 10" id="KW-0001">2Fe-2S</keyword>
<dbReference type="InterPro" id="IPR050353">
    <property type="entry name" value="PyrK_electron_transfer"/>
</dbReference>
<dbReference type="Pfam" id="PF10418">
    <property type="entry name" value="DHODB_Fe-S_bind"/>
    <property type="match status" value="1"/>
</dbReference>
<feature type="binding site" evidence="10">
    <location>
        <position position="258"/>
    </location>
    <ligand>
        <name>[2Fe-2S] cluster</name>
        <dbReference type="ChEBI" id="CHEBI:190135"/>
    </ligand>
</feature>
<dbReference type="PIRSF" id="PIRSF006816">
    <property type="entry name" value="Cyc3_hyd_g"/>
    <property type="match status" value="1"/>
</dbReference>
<evidence type="ECO:0000256" key="10">
    <source>
        <dbReference type="PIRSR" id="PIRSR006816-2"/>
    </source>
</evidence>
<evidence type="ECO:0000313" key="12">
    <source>
        <dbReference type="EMBL" id="PKL72702.1"/>
    </source>
</evidence>
<dbReference type="Proteomes" id="UP000233414">
    <property type="component" value="Unassembled WGS sequence"/>
</dbReference>
<feature type="domain" description="FAD-binding FR-type" evidence="11">
    <location>
        <begin position="2"/>
        <end position="105"/>
    </location>
</feature>
<dbReference type="InterPro" id="IPR001433">
    <property type="entry name" value="OxRdtase_FAD/NAD-bd"/>
</dbReference>
<dbReference type="InterPro" id="IPR037117">
    <property type="entry name" value="Dihydroorotate_DH_ele_sf"/>
</dbReference>
<feature type="binding site" evidence="10">
    <location>
        <position position="242"/>
    </location>
    <ligand>
        <name>[2Fe-2S] cluster</name>
        <dbReference type="ChEBI" id="CHEBI:190135"/>
    </ligand>
</feature>
<evidence type="ECO:0000256" key="1">
    <source>
        <dbReference type="ARBA" id="ARBA00022448"/>
    </source>
</evidence>
<reference evidence="12 13" key="1">
    <citation type="journal article" date="2017" name="ISME J.">
        <title>Potential for microbial H2 and metal transformations associated with novel bacteria and archaea in deep terrestrial subsurface sediments.</title>
        <authorList>
            <person name="Hernsdorf A.W."/>
            <person name="Amano Y."/>
            <person name="Miyakawa K."/>
            <person name="Ise K."/>
            <person name="Suzuki Y."/>
            <person name="Anantharaman K."/>
            <person name="Probst A."/>
            <person name="Burstein D."/>
            <person name="Thomas B.C."/>
            <person name="Banfield J.F."/>
        </authorList>
    </citation>
    <scope>NUCLEOTIDE SEQUENCE [LARGE SCALE GENOMIC DNA]</scope>
    <source>
        <strain evidence="12">HGW-Kuenenbacteria-1</strain>
    </source>
</reference>
<comment type="cofactor">
    <cofactor evidence="10">
        <name>[2Fe-2S] cluster</name>
        <dbReference type="ChEBI" id="CHEBI:190135"/>
    </cofactor>
    <text evidence="10">Binds 1 [2Fe-2S] cluster per subunit.</text>
</comment>
<keyword evidence="5" id="KW-0274">FAD</keyword>
<evidence type="ECO:0000256" key="9">
    <source>
        <dbReference type="ARBA" id="ARBA00034078"/>
    </source>
</evidence>
<dbReference type="GO" id="GO:0006221">
    <property type="term" value="P:pyrimidine nucleotide biosynthetic process"/>
    <property type="evidence" value="ECO:0007669"/>
    <property type="project" value="InterPro"/>
</dbReference>
<dbReference type="EMBL" id="PGYQ01000001">
    <property type="protein sequence ID" value="PKL72702.1"/>
    <property type="molecule type" value="Genomic_DNA"/>
</dbReference>
<evidence type="ECO:0000256" key="6">
    <source>
        <dbReference type="ARBA" id="ARBA00022982"/>
    </source>
</evidence>
<dbReference type="InterPro" id="IPR012165">
    <property type="entry name" value="Cyt_c3_hydrogenase_gsu"/>
</dbReference>
<evidence type="ECO:0000256" key="5">
    <source>
        <dbReference type="ARBA" id="ARBA00022827"/>
    </source>
</evidence>
<organism evidence="12 13">
    <name type="scientific">Candidatus Kuenenbacteria bacterium HGW-Kuenenbacteria-1</name>
    <dbReference type="NCBI Taxonomy" id="2013812"/>
    <lineage>
        <taxon>Bacteria</taxon>
        <taxon>Candidatus Kueneniibacteriota</taxon>
    </lineage>
</organism>
<evidence type="ECO:0000256" key="3">
    <source>
        <dbReference type="ARBA" id="ARBA00022714"/>
    </source>
</evidence>
<gene>
    <name evidence="12" type="ORF">CVV26_00335</name>
</gene>
<dbReference type="Gene3D" id="2.10.240.10">
    <property type="entry name" value="Dihydroorotate dehydrogenase, electron transfer subunit"/>
    <property type="match status" value="1"/>
</dbReference>
<dbReference type="InterPro" id="IPR039261">
    <property type="entry name" value="FNR_nucleotide-bd"/>
</dbReference>
<evidence type="ECO:0000256" key="4">
    <source>
        <dbReference type="ARBA" id="ARBA00022723"/>
    </source>
</evidence>
<accession>A0A2N1UPD6</accession>
<protein>
    <submittedName>
        <fullName evidence="12">Hydrogenase</fullName>
    </submittedName>
</protein>
<dbReference type="PROSITE" id="PS51384">
    <property type="entry name" value="FAD_FR"/>
    <property type="match status" value="1"/>
</dbReference>
<keyword evidence="2" id="KW-0285">Flavoprotein</keyword>
<comment type="caution">
    <text evidence="12">The sequence shown here is derived from an EMBL/GenBank/DDBJ whole genome shotgun (WGS) entry which is preliminary data.</text>
</comment>
<evidence type="ECO:0000259" key="11">
    <source>
        <dbReference type="PROSITE" id="PS51384"/>
    </source>
</evidence>
<dbReference type="CDD" id="cd06221">
    <property type="entry name" value="sulfite_reductase_like"/>
    <property type="match status" value="1"/>
</dbReference>
<evidence type="ECO:0000256" key="2">
    <source>
        <dbReference type="ARBA" id="ARBA00022630"/>
    </source>
</evidence>
<keyword evidence="4 10" id="KW-0479">Metal-binding</keyword>
<feature type="binding site" evidence="10">
    <location>
        <position position="250"/>
    </location>
    <ligand>
        <name>[2Fe-2S] cluster</name>
        <dbReference type="ChEBI" id="CHEBI:190135"/>
    </ligand>
</feature>
<evidence type="ECO:0000313" key="13">
    <source>
        <dbReference type="Proteomes" id="UP000233414"/>
    </source>
</evidence>
<dbReference type="InterPro" id="IPR001709">
    <property type="entry name" value="Flavoprot_Pyr_Nucl_cyt_Rdtase"/>
</dbReference>
<dbReference type="GO" id="GO:0046872">
    <property type="term" value="F:metal ion binding"/>
    <property type="evidence" value="ECO:0007669"/>
    <property type="project" value="UniProtKB-KW"/>
</dbReference>
<keyword evidence="1" id="KW-0813">Transport</keyword>